<keyword evidence="5" id="KW-0289">Folate biosynthesis</keyword>
<evidence type="ECO:0000256" key="10">
    <source>
        <dbReference type="NCBIfam" id="TIGR03461"/>
    </source>
</evidence>
<dbReference type="EMBL" id="JAPUBN010000017">
    <property type="protein sequence ID" value="MCZ2722246.1"/>
    <property type="molecule type" value="Genomic_DNA"/>
</dbReference>
<proteinExistence type="inferred from homology"/>
<comment type="pathway">
    <text evidence="7">Cofactor biosynthesis; tetrahydrofolate biosynthesis; 4-aminobenzoate from chorismate: step 2/2.</text>
</comment>
<evidence type="ECO:0000256" key="5">
    <source>
        <dbReference type="ARBA" id="ARBA00022909"/>
    </source>
</evidence>
<comment type="cofactor">
    <cofactor evidence="1">
        <name>pyridoxal 5'-phosphate</name>
        <dbReference type="ChEBI" id="CHEBI:597326"/>
    </cofactor>
</comment>
<evidence type="ECO:0000256" key="1">
    <source>
        <dbReference type="ARBA" id="ARBA00001933"/>
    </source>
</evidence>
<name>A0ABT4JVK1_9GAMM</name>
<organism evidence="11 12">
    <name type="scientific">Marinomonas phaeophyticola</name>
    <dbReference type="NCBI Taxonomy" id="3004091"/>
    <lineage>
        <taxon>Bacteria</taxon>
        <taxon>Pseudomonadati</taxon>
        <taxon>Pseudomonadota</taxon>
        <taxon>Gammaproteobacteria</taxon>
        <taxon>Oceanospirillales</taxon>
        <taxon>Oceanospirillaceae</taxon>
        <taxon>Marinomonas</taxon>
    </lineage>
</organism>
<comment type="subunit">
    <text evidence="3">Homodimer.</text>
</comment>
<dbReference type="PANTHER" id="PTHR42743">
    <property type="entry name" value="AMINO-ACID AMINOTRANSFERASE"/>
    <property type="match status" value="1"/>
</dbReference>
<dbReference type="Pfam" id="PF01063">
    <property type="entry name" value="Aminotran_4"/>
    <property type="match status" value="1"/>
</dbReference>
<evidence type="ECO:0000313" key="12">
    <source>
        <dbReference type="Proteomes" id="UP001149719"/>
    </source>
</evidence>
<dbReference type="NCBIfam" id="TIGR03461">
    <property type="entry name" value="pabC_Proteo"/>
    <property type="match status" value="1"/>
</dbReference>
<protein>
    <recommendedName>
        <fullName evidence="8 10">Aminodeoxychorismate lyase</fullName>
        <ecNumber evidence="8 10">4.1.3.38</ecNumber>
    </recommendedName>
</protein>
<evidence type="ECO:0000256" key="8">
    <source>
        <dbReference type="ARBA" id="ARBA00035676"/>
    </source>
</evidence>
<dbReference type="InterPro" id="IPR001544">
    <property type="entry name" value="Aminotrans_IV"/>
</dbReference>
<dbReference type="InterPro" id="IPR043131">
    <property type="entry name" value="BCAT-like_N"/>
</dbReference>
<keyword evidence="6 11" id="KW-0456">Lyase</keyword>
<dbReference type="InterPro" id="IPR017824">
    <property type="entry name" value="Aminodeoxychorismate_lyase_IV"/>
</dbReference>
<keyword evidence="4" id="KW-0663">Pyridoxal phosphate</keyword>
<evidence type="ECO:0000256" key="3">
    <source>
        <dbReference type="ARBA" id="ARBA00011738"/>
    </source>
</evidence>
<dbReference type="Proteomes" id="UP001149719">
    <property type="component" value="Unassembled WGS sequence"/>
</dbReference>
<accession>A0ABT4JVK1</accession>
<keyword evidence="12" id="KW-1185">Reference proteome</keyword>
<evidence type="ECO:0000256" key="6">
    <source>
        <dbReference type="ARBA" id="ARBA00023239"/>
    </source>
</evidence>
<dbReference type="EC" id="4.1.3.38" evidence="8 10"/>
<dbReference type="InterPro" id="IPR043132">
    <property type="entry name" value="BCAT-like_C"/>
</dbReference>
<evidence type="ECO:0000256" key="4">
    <source>
        <dbReference type="ARBA" id="ARBA00022898"/>
    </source>
</evidence>
<comment type="similarity">
    <text evidence="2">Belongs to the class-IV pyridoxal-phosphate-dependent aminotransferase family.</text>
</comment>
<sequence length="267" mass="28982">MATFLNYSPSNTLSLVDRSISYGDGLFETILVSNGSVQNLNGHLSRLSKGCLALRIPFGSDDLSKLAFFLNDLALSYTRSHVFKVIVTRGEGGRGYLPSAVAVPNVIISTSMAPDYTKIAQSGVALGVSSVPSNINRYLAGIKHLNRLENVMAKTNLTEGCFEDVMLDANGFVVECIQSNLFWFAEGGLKTPLLDGSGVQGTMRSRILVENECFPVEIGRYLVKDMQAADEIFITNSLMGIVPITNFIGQSFPIGINTRKIKVLLNC</sequence>
<dbReference type="RefSeq" id="WP_269125727.1">
    <property type="nucleotide sequence ID" value="NZ_JAPUBN010000017.1"/>
</dbReference>
<gene>
    <name evidence="11" type="primary">pabC</name>
    <name evidence="11" type="ORF">O1D97_11500</name>
</gene>
<evidence type="ECO:0000256" key="9">
    <source>
        <dbReference type="ARBA" id="ARBA00049529"/>
    </source>
</evidence>
<dbReference type="Gene3D" id="3.20.10.10">
    <property type="entry name" value="D-amino Acid Aminotransferase, subunit A, domain 2"/>
    <property type="match status" value="1"/>
</dbReference>
<dbReference type="SUPFAM" id="SSF56752">
    <property type="entry name" value="D-aminoacid aminotransferase-like PLP-dependent enzymes"/>
    <property type="match status" value="1"/>
</dbReference>
<dbReference type="InterPro" id="IPR036038">
    <property type="entry name" value="Aminotransferase-like"/>
</dbReference>
<evidence type="ECO:0000313" key="11">
    <source>
        <dbReference type="EMBL" id="MCZ2722246.1"/>
    </source>
</evidence>
<dbReference type="Gene3D" id="3.30.470.10">
    <property type="match status" value="1"/>
</dbReference>
<comment type="caution">
    <text evidence="11">The sequence shown here is derived from an EMBL/GenBank/DDBJ whole genome shotgun (WGS) entry which is preliminary data.</text>
</comment>
<dbReference type="PANTHER" id="PTHR42743:SF2">
    <property type="entry name" value="AMINODEOXYCHORISMATE LYASE"/>
    <property type="match status" value="1"/>
</dbReference>
<reference evidence="11" key="1">
    <citation type="submission" date="2022-12" db="EMBL/GenBank/DDBJ databases">
        <title>Marinomonas 15G1-11 sp. nov, isolated from marine algae.</title>
        <authorList>
            <person name="Butt M."/>
            <person name="Choi D.G."/>
            <person name="Kim J.M."/>
            <person name="Lee J.K."/>
            <person name="Baek J.H."/>
            <person name="Jeon C.O."/>
        </authorList>
    </citation>
    <scope>NUCLEOTIDE SEQUENCE</scope>
    <source>
        <strain evidence="11">15G1-11</strain>
    </source>
</reference>
<dbReference type="InterPro" id="IPR050571">
    <property type="entry name" value="Class-IV_PLP-Dep_Aminotrnsfr"/>
</dbReference>
<comment type="catalytic activity">
    <reaction evidence="9">
        <text>4-amino-4-deoxychorismate = 4-aminobenzoate + pyruvate + H(+)</text>
        <dbReference type="Rhea" id="RHEA:16201"/>
        <dbReference type="ChEBI" id="CHEBI:15361"/>
        <dbReference type="ChEBI" id="CHEBI:15378"/>
        <dbReference type="ChEBI" id="CHEBI:17836"/>
        <dbReference type="ChEBI" id="CHEBI:58406"/>
        <dbReference type="EC" id="4.1.3.38"/>
    </reaction>
</comment>
<evidence type="ECO:0000256" key="2">
    <source>
        <dbReference type="ARBA" id="ARBA00009320"/>
    </source>
</evidence>
<dbReference type="GO" id="GO:0008696">
    <property type="term" value="F:4-amino-4-deoxychorismate lyase activity"/>
    <property type="evidence" value="ECO:0007669"/>
    <property type="project" value="UniProtKB-EC"/>
</dbReference>
<evidence type="ECO:0000256" key="7">
    <source>
        <dbReference type="ARBA" id="ARBA00035633"/>
    </source>
</evidence>